<evidence type="ECO:0000313" key="2">
    <source>
        <dbReference type="Proteomes" id="UP000184749"/>
    </source>
</evidence>
<dbReference type="Proteomes" id="UP000184749">
    <property type="component" value="Chromosome"/>
</dbReference>
<sequence>MNDRQRKTVKAIFRDLVPGTIAPGRCREPAYRSRIRGHRRQRFARVRFEKDGQLHPAKDAKRDQIKDACRPSTTISKPAASWAGNRISHIPAKRCCVDPEIHARAATAAELAGKSLNQWAEKPAA</sequence>
<organism evidence="1 2">
    <name type="scientific">Rhizobium gallicum</name>
    <dbReference type="NCBI Taxonomy" id="56730"/>
    <lineage>
        <taxon>Bacteria</taxon>
        <taxon>Pseudomonadati</taxon>
        <taxon>Pseudomonadota</taxon>
        <taxon>Alphaproteobacteria</taxon>
        <taxon>Hyphomicrobiales</taxon>
        <taxon>Rhizobiaceae</taxon>
        <taxon>Rhizobium/Agrobacterium group</taxon>
        <taxon>Rhizobium</taxon>
    </lineage>
</organism>
<gene>
    <name evidence="1" type="ORF">IE4872_CH01195</name>
</gene>
<evidence type="ECO:0000313" key="1">
    <source>
        <dbReference type="EMBL" id="APO66844.1"/>
    </source>
</evidence>
<dbReference type="AlphaFoldDB" id="A0A1L5NG62"/>
<accession>A0A1L5NG62</accession>
<reference evidence="1 2" key="1">
    <citation type="submission" date="2016-09" db="EMBL/GenBank/DDBJ databases">
        <title>The complete genome sequences of Rhizobium gallicum, symbiovars gallicum and phaseoli, symbionts associated to common bean (Phaseolus vulgaris).</title>
        <authorList>
            <person name="Bustos P."/>
            <person name="Santamaria R.I."/>
            <person name="Perez-Carrascal O.M."/>
            <person name="Juarez S."/>
            <person name="Lozano L."/>
            <person name="Martinez-Flores I."/>
            <person name="Martinez-Romero E."/>
            <person name="Cevallos M."/>
            <person name="Romero D."/>
            <person name="Davila G."/>
            <person name="Gonzalez V."/>
        </authorList>
    </citation>
    <scope>NUCLEOTIDE SEQUENCE [LARGE SCALE GENOMIC DNA]</scope>
    <source>
        <strain evidence="1 2">IE4872</strain>
    </source>
</reference>
<dbReference type="Pfam" id="PF05534">
    <property type="entry name" value="HicB"/>
    <property type="match status" value="1"/>
</dbReference>
<dbReference type="InterPro" id="IPR008651">
    <property type="entry name" value="Uncharacterised_HicB"/>
</dbReference>
<name>A0A1L5NG62_9HYPH</name>
<dbReference type="STRING" id="56730.IE4872_CH01195"/>
<protein>
    <submittedName>
        <fullName evidence="1">HicB family protein</fullName>
    </submittedName>
</protein>
<proteinExistence type="predicted"/>
<dbReference type="EMBL" id="CP017101">
    <property type="protein sequence ID" value="APO66844.1"/>
    <property type="molecule type" value="Genomic_DNA"/>
</dbReference>